<dbReference type="PANTHER" id="PTHR12196:SF2">
    <property type="entry name" value="DIPHTHINE--AMMONIA LIGASE"/>
    <property type="match status" value="1"/>
</dbReference>
<accession>A0AAE4BS13</accession>
<proteinExistence type="predicted"/>
<comment type="caution">
    <text evidence="2">The sequence shown here is derived from an EMBL/GenBank/DDBJ whole genome shotgun (WGS) entry which is preliminary data.</text>
</comment>
<feature type="domain" description="Diphthamide synthase" evidence="1">
    <location>
        <begin position="3"/>
        <end position="212"/>
    </location>
</feature>
<dbReference type="Gene3D" id="3.90.1490.10">
    <property type="entry name" value="putative n-type atp pyrophosphatase, domain 2"/>
    <property type="match status" value="1"/>
</dbReference>
<dbReference type="Pfam" id="PF01902">
    <property type="entry name" value="Diphthami_syn_2"/>
    <property type="match status" value="1"/>
</dbReference>
<dbReference type="InterPro" id="IPR030662">
    <property type="entry name" value="DPH6/MJ0570"/>
</dbReference>
<name>A0AAE4BS13_9BACT</name>
<dbReference type="Proteomes" id="UP001185092">
    <property type="component" value="Unassembled WGS sequence"/>
</dbReference>
<protein>
    <submittedName>
        <fullName evidence="2">Uncharacterized protein (TIGR00290 family)</fullName>
    </submittedName>
</protein>
<evidence type="ECO:0000313" key="2">
    <source>
        <dbReference type="EMBL" id="MDR6240744.1"/>
    </source>
</evidence>
<dbReference type="RefSeq" id="WP_309940926.1">
    <property type="nucleotide sequence ID" value="NZ_AP025306.1"/>
</dbReference>
<gene>
    <name evidence="2" type="ORF">HNQ88_003820</name>
</gene>
<keyword evidence="3" id="KW-1185">Reference proteome</keyword>
<dbReference type="AlphaFoldDB" id="A0AAE4BS13"/>
<dbReference type="CDD" id="cd01994">
    <property type="entry name" value="AANH_PF0828-like"/>
    <property type="match status" value="1"/>
</dbReference>
<dbReference type="GO" id="GO:0017178">
    <property type="term" value="F:diphthine-ammonia ligase activity"/>
    <property type="evidence" value="ECO:0007669"/>
    <property type="project" value="TreeGrafter"/>
</dbReference>
<dbReference type="GO" id="GO:0017183">
    <property type="term" value="P:protein histidyl modification to diphthamide"/>
    <property type="evidence" value="ECO:0007669"/>
    <property type="project" value="TreeGrafter"/>
</dbReference>
<dbReference type="EMBL" id="JAVDQD010000005">
    <property type="protein sequence ID" value="MDR6240744.1"/>
    <property type="molecule type" value="Genomic_DNA"/>
</dbReference>
<dbReference type="PIRSF" id="PIRSF039123">
    <property type="entry name" value="Diphthamide_synthase"/>
    <property type="match status" value="1"/>
</dbReference>
<evidence type="ECO:0000259" key="1">
    <source>
        <dbReference type="Pfam" id="PF01902"/>
    </source>
</evidence>
<reference evidence="2" key="1">
    <citation type="submission" date="2023-07" db="EMBL/GenBank/DDBJ databases">
        <title>Genomic Encyclopedia of Type Strains, Phase IV (KMG-IV): sequencing the most valuable type-strain genomes for metagenomic binning, comparative biology and taxonomic classification.</title>
        <authorList>
            <person name="Goeker M."/>
        </authorList>
    </citation>
    <scope>NUCLEOTIDE SEQUENCE</scope>
    <source>
        <strain evidence="2">DSM 26174</strain>
    </source>
</reference>
<dbReference type="SUPFAM" id="SSF52402">
    <property type="entry name" value="Adenine nucleotide alpha hydrolases-like"/>
    <property type="match status" value="1"/>
</dbReference>
<dbReference type="PANTHER" id="PTHR12196">
    <property type="entry name" value="DOMAIN OF UNKNOWN FUNCTION 71 DUF71 -CONTAINING PROTEIN"/>
    <property type="match status" value="1"/>
</dbReference>
<dbReference type="InterPro" id="IPR002761">
    <property type="entry name" value="Diphthami_syn_dom"/>
</dbReference>
<evidence type="ECO:0000313" key="3">
    <source>
        <dbReference type="Proteomes" id="UP001185092"/>
    </source>
</evidence>
<dbReference type="Gene3D" id="3.40.50.620">
    <property type="entry name" value="HUPs"/>
    <property type="match status" value="1"/>
</dbReference>
<dbReference type="NCBIfam" id="TIGR00290">
    <property type="entry name" value="MJ0570_dom"/>
    <property type="match status" value="1"/>
</dbReference>
<dbReference type="InterPro" id="IPR014729">
    <property type="entry name" value="Rossmann-like_a/b/a_fold"/>
</dbReference>
<organism evidence="2 3">
    <name type="scientific">Aureibacter tunicatorum</name>
    <dbReference type="NCBI Taxonomy" id="866807"/>
    <lineage>
        <taxon>Bacteria</taxon>
        <taxon>Pseudomonadati</taxon>
        <taxon>Bacteroidota</taxon>
        <taxon>Cytophagia</taxon>
        <taxon>Cytophagales</taxon>
        <taxon>Persicobacteraceae</taxon>
        <taxon>Aureibacter</taxon>
    </lineage>
</organism>
<sequence length="214" mass="24167">MKKCIASWSGGKDSCFALVKAIQNGYEAVGLLNMMNENGQISRSHAIPGEVLERQAAVLELPIYKVPSTWGDYESKYIKELKDIKSENYYETVVFGDIDLEPHREWEEKVSAQADVVAYLPLWLKDRKELVYEMIDSGVEAIIVSCNTDLGIDFLGRKITRELVSELEARGVDACGENGEYHTLVVNAPIFKKKIDVSFGEKLVHGNYCFIEMF</sequence>